<dbReference type="InterPro" id="IPR015422">
    <property type="entry name" value="PyrdxlP-dep_Trfase_small"/>
</dbReference>
<dbReference type="STRING" id="863227.GCA_000373005_03743"/>
<dbReference type="InterPro" id="IPR015424">
    <property type="entry name" value="PyrdxlP-dep_Trfase"/>
</dbReference>
<dbReference type="PANTHER" id="PTHR30244:SF34">
    <property type="entry name" value="DTDP-4-AMINO-4,6-DIDEOXYGALACTOSE TRANSAMINASE"/>
    <property type="match status" value="1"/>
</dbReference>
<dbReference type="InterPro" id="IPR000653">
    <property type="entry name" value="DegT/StrS_aminotransferase"/>
</dbReference>
<dbReference type="Proteomes" id="UP000235777">
    <property type="component" value="Unassembled WGS sequence"/>
</dbReference>
<dbReference type="AlphaFoldDB" id="A0A2N7X593"/>
<protein>
    <submittedName>
        <fullName evidence="5">Lipopolysaccharide biosynthesis protein RfbH</fullName>
    </submittedName>
</protein>
<evidence type="ECO:0000256" key="4">
    <source>
        <dbReference type="RuleBase" id="RU004508"/>
    </source>
</evidence>
<dbReference type="PANTHER" id="PTHR30244">
    <property type="entry name" value="TRANSAMINASE"/>
    <property type="match status" value="1"/>
</dbReference>
<organism evidence="5 6">
    <name type="scientific">Trinickia symbiotica</name>
    <dbReference type="NCBI Taxonomy" id="863227"/>
    <lineage>
        <taxon>Bacteria</taxon>
        <taxon>Pseudomonadati</taxon>
        <taxon>Pseudomonadota</taxon>
        <taxon>Betaproteobacteria</taxon>
        <taxon>Burkholderiales</taxon>
        <taxon>Burkholderiaceae</taxon>
        <taxon>Trinickia</taxon>
    </lineage>
</organism>
<dbReference type="CDD" id="cd00616">
    <property type="entry name" value="AHBA_syn"/>
    <property type="match status" value="1"/>
</dbReference>
<dbReference type="GO" id="GO:0000271">
    <property type="term" value="P:polysaccharide biosynthetic process"/>
    <property type="evidence" value="ECO:0007669"/>
    <property type="project" value="TreeGrafter"/>
</dbReference>
<accession>A0A2N7X593</accession>
<dbReference type="EMBL" id="PNYC01000005">
    <property type="protein sequence ID" value="PMS36923.1"/>
    <property type="molecule type" value="Genomic_DNA"/>
</dbReference>
<dbReference type="OrthoDB" id="9804264at2"/>
<comment type="similarity">
    <text evidence="3 4">Belongs to the DegT/DnrJ/EryC1 family.</text>
</comment>
<dbReference type="RefSeq" id="WP_018442336.1">
    <property type="nucleotide sequence ID" value="NZ_KB890187.1"/>
</dbReference>
<dbReference type="Gene3D" id="3.40.640.10">
    <property type="entry name" value="Type I PLP-dependent aspartate aminotransferase-like (Major domain)"/>
    <property type="match status" value="1"/>
</dbReference>
<keyword evidence="2 4" id="KW-0663">Pyridoxal phosphate</keyword>
<evidence type="ECO:0000256" key="1">
    <source>
        <dbReference type="ARBA" id="ARBA00001933"/>
    </source>
</evidence>
<dbReference type="SUPFAM" id="SSF53383">
    <property type="entry name" value="PLP-dependent transferases"/>
    <property type="match status" value="1"/>
</dbReference>
<dbReference type="PIRSF" id="PIRSF000390">
    <property type="entry name" value="PLP_StrS"/>
    <property type="match status" value="1"/>
</dbReference>
<reference evidence="5 6" key="1">
    <citation type="submission" date="2018-01" db="EMBL/GenBank/DDBJ databases">
        <title>Whole genome analyses suggest that Burkholderia sensu lato contains two further novel genera in the rhizoxinica-symbiotica group Mycetohabitans gen. nov., and Trinickia gen. nov.: implications for the evolution of diazotrophy and nodulation in the Burkholderiaceae.</title>
        <authorList>
            <person name="Estrada-de los Santos P."/>
            <person name="Palmer M."/>
            <person name="Chavez-Ramirez B."/>
            <person name="Beukes C."/>
            <person name="Steenkamp E.T."/>
            <person name="Hirsch A.M."/>
            <person name="Manyaka P."/>
            <person name="Maluk M."/>
            <person name="Lafos M."/>
            <person name="Crook M."/>
            <person name="Gross E."/>
            <person name="Simon M.F."/>
            <person name="Bueno dos Reis Junior F."/>
            <person name="Poole P.S."/>
            <person name="Venter S.N."/>
            <person name="James E.K."/>
        </authorList>
    </citation>
    <scope>NUCLEOTIDE SEQUENCE [LARGE SCALE GENOMIC DNA]</scope>
    <source>
        <strain evidence="5 6">JPY 581</strain>
    </source>
</reference>
<dbReference type="Gene3D" id="3.90.1150.10">
    <property type="entry name" value="Aspartate Aminotransferase, domain 1"/>
    <property type="match status" value="1"/>
</dbReference>
<comment type="cofactor">
    <cofactor evidence="1">
        <name>pyridoxal 5'-phosphate</name>
        <dbReference type="ChEBI" id="CHEBI:597326"/>
    </cofactor>
</comment>
<dbReference type="GO" id="GO:0008483">
    <property type="term" value="F:transaminase activity"/>
    <property type="evidence" value="ECO:0007669"/>
    <property type="project" value="TreeGrafter"/>
</dbReference>
<dbReference type="InterPro" id="IPR015421">
    <property type="entry name" value="PyrdxlP-dep_Trfase_major"/>
</dbReference>
<comment type="caution">
    <text evidence="5">The sequence shown here is derived from an EMBL/GenBank/DDBJ whole genome shotgun (WGS) entry which is preliminary data.</text>
</comment>
<dbReference type="Pfam" id="PF01041">
    <property type="entry name" value="DegT_DnrJ_EryC1"/>
    <property type="match status" value="1"/>
</dbReference>
<name>A0A2N7X593_9BURK</name>
<evidence type="ECO:0000256" key="2">
    <source>
        <dbReference type="ARBA" id="ARBA00022898"/>
    </source>
</evidence>
<evidence type="ECO:0000313" key="6">
    <source>
        <dbReference type="Proteomes" id="UP000235777"/>
    </source>
</evidence>
<gene>
    <name evidence="5" type="ORF">C0Z20_09275</name>
</gene>
<evidence type="ECO:0000256" key="3">
    <source>
        <dbReference type="ARBA" id="ARBA00037999"/>
    </source>
</evidence>
<sequence>MNKDQIREHIIELVRQYGALASQRPAFEPGQTAVPPSGKVVGAHEMELMVEASLDGWLTTGRFNEAFEKKLAEFLGVNHLITVNSGSSANLIALSTLTSPKLGDRAIRPGDEVIGVAAGFPTTVNPIMQFGAVPVFVDVELGTYNIDASKIEAAISPKTKAIMLAHTLGNPYNLDVVTALCKKYKLWLVEDCCDALGATYNGQLVGTFGDIGTLSFYPAHHITMGEGGAVFTNDPDLKLIAESFRDWGRDCYCAPGKDNTCGKRFCWKLGNLPEGYDHKYTYSHLGYNLKITDMQAACALAQMDRLEGFIKARRENFAYLHDRLASCQEFLILPHATPNSVPSWFGFPITLKPEAEVRRVDLLGYLDQNKIGTRLLFAGNLTRQPYMIGREYRVSGDLTNTDIVMNQTFWVGVYPGLDREMLNFVAEKIETFLGVNF</sequence>
<dbReference type="FunFam" id="3.40.640.10:FF:000079">
    <property type="entry name" value="LPS biosynthesis protein"/>
    <property type="match status" value="1"/>
</dbReference>
<evidence type="ECO:0000313" key="5">
    <source>
        <dbReference type="EMBL" id="PMS36923.1"/>
    </source>
</evidence>
<dbReference type="NCBIfam" id="NF011936">
    <property type="entry name" value="PRK15407.1"/>
    <property type="match status" value="1"/>
</dbReference>
<keyword evidence="6" id="KW-1185">Reference proteome</keyword>
<proteinExistence type="inferred from homology"/>
<dbReference type="GO" id="GO:0030170">
    <property type="term" value="F:pyridoxal phosphate binding"/>
    <property type="evidence" value="ECO:0007669"/>
    <property type="project" value="TreeGrafter"/>
</dbReference>